<dbReference type="AlphaFoldDB" id="A0A1X7SPA5"/>
<sequence>MLINNENISVPMGEVWGNDTMLPTQSKGRNTIKFYLGMDGCVQLVNSAPNPVLLSMITDQNETRHLAYYAPVANNNWTNFNSTNSSLNKIPVYSPGSWNEPTFIEIDISDSIEGFLL</sequence>
<evidence type="ECO:0000313" key="1">
    <source>
        <dbReference type="EnsemblMetazoa" id="Aqu2.1.03929_001"/>
    </source>
</evidence>
<name>A0A1X7SPA5_AMPQE</name>
<organism evidence="1">
    <name type="scientific">Amphimedon queenslandica</name>
    <name type="common">Sponge</name>
    <dbReference type="NCBI Taxonomy" id="400682"/>
    <lineage>
        <taxon>Eukaryota</taxon>
        <taxon>Metazoa</taxon>
        <taxon>Porifera</taxon>
        <taxon>Demospongiae</taxon>
        <taxon>Heteroscleromorpha</taxon>
        <taxon>Haplosclerida</taxon>
        <taxon>Niphatidae</taxon>
        <taxon>Amphimedon</taxon>
    </lineage>
</organism>
<accession>A0A1X7SPA5</accession>
<dbReference type="EnsemblMetazoa" id="Aqu2.1.03929_001">
    <property type="protein sequence ID" value="Aqu2.1.03929_001"/>
    <property type="gene ID" value="Aqu2.1.03929"/>
</dbReference>
<dbReference type="STRING" id="400682.A0A1X7SPA5"/>
<dbReference type="InParanoid" id="A0A1X7SPA5"/>
<reference evidence="1" key="1">
    <citation type="submission" date="2017-05" db="UniProtKB">
        <authorList>
            <consortium name="EnsemblMetazoa"/>
        </authorList>
    </citation>
    <scope>IDENTIFICATION</scope>
</reference>
<proteinExistence type="predicted"/>
<protein>
    <submittedName>
        <fullName evidence="1">Uncharacterized protein</fullName>
    </submittedName>
</protein>
<dbReference type="eggNOG" id="KOG4193">
    <property type="taxonomic scope" value="Eukaryota"/>
</dbReference>